<dbReference type="GO" id="GO:0003700">
    <property type="term" value="F:DNA-binding transcription factor activity"/>
    <property type="evidence" value="ECO:0007669"/>
    <property type="project" value="InterPro"/>
</dbReference>
<dbReference type="PANTHER" id="PTHR32002:SF35">
    <property type="entry name" value="PROTEIN NLP6"/>
    <property type="match status" value="1"/>
</dbReference>
<dbReference type="SUPFAM" id="SSF54277">
    <property type="entry name" value="CAD &amp; PB1 domains"/>
    <property type="match status" value="1"/>
</dbReference>
<accession>A0A5N6LIV3</accession>
<feature type="domain" description="PB1" evidence="1">
    <location>
        <begin position="642"/>
        <end position="722"/>
    </location>
</feature>
<evidence type="ECO:0000313" key="2">
    <source>
        <dbReference type="EMBL" id="KAD2002367.1"/>
    </source>
</evidence>
<dbReference type="InterPro" id="IPR053793">
    <property type="entry name" value="PB1-like"/>
</dbReference>
<dbReference type="InterPro" id="IPR045012">
    <property type="entry name" value="NLP"/>
</dbReference>
<dbReference type="AlphaFoldDB" id="A0A5N6LIV3"/>
<evidence type="ECO:0000259" key="1">
    <source>
        <dbReference type="PROSITE" id="PS51745"/>
    </source>
</evidence>
<dbReference type="Gene3D" id="3.10.20.90">
    <property type="entry name" value="Phosphatidylinositol 3-kinase Catalytic Subunit, Chain A, domain 1"/>
    <property type="match status" value="1"/>
</dbReference>
<dbReference type="InterPro" id="IPR000270">
    <property type="entry name" value="PB1_dom"/>
</dbReference>
<keyword evidence="3" id="KW-1185">Reference proteome</keyword>
<dbReference type="SMART" id="SM00666">
    <property type="entry name" value="PB1"/>
    <property type="match status" value="1"/>
</dbReference>
<dbReference type="PANTHER" id="PTHR32002">
    <property type="entry name" value="PROTEIN NLP8"/>
    <property type="match status" value="1"/>
</dbReference>
<protein>
    <recommendedName>
        <fullName evidence="1">PB1 domain-containing protein</fullName>
    </recommendedName>
</protein>
<dbReference type="Pfam" id="PF00564">
    <property type="entry name" value="PB1"/>
    <property type="match status" value="1"/>
</dbReference>
<dbReference type="InterPro" id="IPR055081">
    <property type="entry name" value="NLP1-9_GAF"/>
</dbReference>
<gene>
    <name evidence="2" type="ORF">E3N88_42051</name>
</gene>
<dbReference type="Pfam" id="PF22922">
    <property type="entry name" value="GAF_NLP"/>
    <property type="match status" value="1"/>
</dbReference>
<name>A0A5N6LIV3_9ASTR</name>
<evidence type="ECO:0000313" key="3">
    <source>
        <dbReference type="Proteomes" id="UP000326396"/>
    </source>
</evidence>
<dbReference type="EMBL" id="SZYD01000256">
    <property type="protein sequence ID" value="KAD2002367.1"/>
    <property type="molecule type" value="Genomic_DNA"/>
</dbReference>
<comment type="caution">
    <text evidence="2">The sequence shown here is derived from an EMBL/GenBank/DDBJ whole genome shotgun (WGS) entry which is preliminary data.</text>
</comment>
<dbReference type="Proteomes" id="UP000326396">
    <property type="component" value="Unassembled WGS sequence"/>
</dbReference>
<reference evidence="2 3" key="1">
    <citation type="submission" date="2019-05" db="EMBL/GenBank/DDBJ databases">
        <title>Mikania micrantha, genome provides insights into the molecular mechanism of rapid growth.</title>
        <authorList>
            <person name="Liu B."/>
        </authorList>
    </citation>
    <scope>NUCLEOTIDE SEQUENCE [LARGE SCALE GENOMIC DNA]</scope>
    <source>
        <strain evidence="2">NLD-2019</strain>
        <tissue evidence="2">Leaf</tissue>
    </source>
</reference>
<proteinExistence type="predicted"/>
<dbReference type="OrthoDB" id="1705509at2759"/>
<dbReference type="PROSITE" id="PS51745">
    <property type="entry name" value="PB1"/>
    <property type="match status" value="1"/>
</dbReference>
<organism evidence="2 3">
    <name type="scientific">Mikania micrantha</name>
    <name type="common">bitter vine</name>
    <dbReference type="NCBI Taxonomy" id="192012"/>
    <lineage>
        <taxon>Eukaryota</taxon>
        <taxon>Viridiplantae</taxon>
        <taxon>Streptophyta</taxon>
        <taxon>Embryophyta</taxon>
        <taxon>Tracheophyta</taxon>
        <taxon>Spermatophyta</taxon>
        <taxon>Magnoliopsida</taxon>
        <taxon>eudicotyledons</taxon>
        <taxon>Gunneridae</taxon>
        <taxon>Pentapetalae</taxon>
        <taxon>asterids</taxon>
        <taxon>campanulids</taxon>
        <taxon>Asterales</taxon>
        <taxon>Asteraceae</taxon>
        <taxon>Asteroideae</taxon>
        <taxon>Heliantheae alliance</taxon>
        <taxon>Eupatorieae</taxon>
        <taxon>Mikania</taxon>
    </lineage>
</organism>
<sequence>MPPKTDLELEAHRIDSPHQKIQDKIRAALKLLTFREKHVLVQFWCPHEVGKSLATLDQPFGLGVIDERLWLYRQDSERHSIVVDKDNEEVYRSPAARVFRRGLSEWTFDLDSYTPQHFPQQECAISCNLHGYLGLPVFDSSTRLCVGVLELLTSARYTSYAYEVQRIHDALETVDLTTQQAFDSPILNVPNERRRKDFSKIYTILKTLCDIHTIPLAQTWAVSQHCCFVSHERVIEKSCSSFATRCIGKVCMSRNALPFHIQDMRKWPFFKASREQHLDRSCGLVGRALLSRGSSFCGDVTKLSEEEYPLVHNARMNRLTSCFAIFLHSVEADDDYVLEFFLTPDIKESRHVLNLIQTLKQNIETASGFELGDSSYIQVVEPRMEVGVPLHINPGTIQISSPKTTVNNILVMGASGSVSMVENAATTESASVTNQRPSKQKYPDKFTDIITDTKNLNRDDVTRHGFNVIGTTKNDNMISYPDVSGQKTSNNVIDAGEQSNCLKPGIKRKIDSLRMEAIEKHVTRSIDQAVNNLGGKVKRWSCSSRSHGFSGKWWSCGKHSQLPFRSYVIYQTTLLIMQLRRWRNRSSKRNARHNIDHPAVSECTAKPTYTEDMINIYSHVAESNLVHASPKQTLTNISDTKNVTVKATFRDDMIKFKFPTSSGLLELEHEVARRIKLKSKRICLKYMDEEKDLILLACDADLDNLLRHTANDSTIKLLIQMADY</sequence>